<dbReference type="InterPro" id="IPR001179">
    <property type="entry name" value="PPIase_FKBP_dom"/>
</dbReference>
<gene>
    <name evidence="7" type="ORF">ACHAXA_003300</name>
</gene>
<keyword evidence="8" id="KW-1185">Reference proteome</keyword>
<evidence type="ECO:0000313" key="7">
    <source>
        <dbReference type="EMBL" id="KAL3806828.1"/>
    </source>
</evidence>
<reference evidence="7 8" key="1">
    <citation type="submission" date="2024-10" db="EMBL/GenBank/DDBJ databases">
        <title>Updated reference genomes for cyclostephanoid diatoms.</title>
        <authorList>
            <person name="Roberts W.R."/>
            <person name="Alverson A.J."/>
        </authorList>
    </citation>
    <scope>NUCLEOTIDE SEQUENCE [LARGE SCALE GENOMIC DNA]</scope>
    <source>
        <strain evidence="7 8">AJA228-03</strain>
    </source>
</reference>
<accession>A0ABD3R2V0</accession>
<dbReference type="SUPFAM" id="SSF54534">
    <property type="entry name" value="FKBP-like"/>
    <property type="match status" value="1"/>
</dbReference>
<dbReference type="PANTHER" id="PTHR43811">
    <property type="entry name" value="FKBP-TYPE PEPTIDYL-PROLYL CIS-TRANS ISOMERASE FKPA"/>
    <property type="match status" value="1"/>
</dbReference>
<name>A0ABD3R2V0_9STRA</name>
<evidence type="ECO:0000313" key="8">
    <source>
        <dbReference type="Proteomes" id="UP001530377"/>
    </source>
</evidence>
<dbReference type="GO" id="GO:0003755">
    <property type="term" value="F:peptidyl-prolyl cis-trans isomerase activity"/>
    <property type="evidence" value="ECO:0007669"/>
    <property type="project" value="UniProtKB-KW"/>
</dbReference>
<dbReference type="Gene3D" id="3.10.50.40">
    <property type="match status" value="1"/>
</dbReference>
<dbReference type="AlphaFoldDB" id="A0ABD3R2V0"/>
<feature type="domain" description="PPIase FKBP-type" evidence="6">
    <location>
        <begin position="36"/>
        <end position="85"/>
    </location>
</feature>
<protein>
    <recommendedName>
        <fullName evidence="2 5">peptidylprolyl isomerase</fullName>
        <ecNumber evidence="2 5">5.2.1.8</ecNumber>
    </recommendedName>
</protein>
<organism evidence="7 8">
    <name type="scientific">Cyclostephanos tholiformis</name>
    <dbReference type="NCBI Taxonomy" id="382380"/>
    <lineage>
        <taxon>Eukaryota</taxon>
        <taxon>Sar</taxon>
        <taxon>Stramenopiles</taxon>
        <taxon>Ochrophyta</taxon>
        <taxon>Bacillariophyta</taxon>
        <taxon>Coscinodiscophyceae</taxon>
        <taxon>Thalassiosirophycidae</taxon>
        <taxon>Stephanodiscales</taxon>
        <taxon>Stephanodiscaceae</taxon>
        <taxon>Cyclostephanos</taxon>
    </lineage>
</organism>
<comment type="caution">
    <text evidence="7">The sequence shown here is derived from an EMBL/GenBank/DDBJ whole genome shotgun (WGS) entry which is preliminary data.</text>
</comment>
<proteinExistence type="predicted"/>
<dbReference type="PROSITE" id="PS50059">
    <property type="entry name" value="FKBP_PPIASE"/>
    <property type="match status" value="1"/>
</dbReference>
<evidence type="ECO:0000256" key="3">
    <source>
        <dbReference type="ARBA" id="ARBA00023110"/>
    </source>
</evidence>
<dbReference type="Pfam" id="PF00254">
    <property type="entry name" value="FKBP_C"/>
    <property type="match status" value="1"/>
</dbReference>
<evidence type="ECO:0000256" key="4">
    <source>
        <dbReference type="ARBA" id="ARBA00023235"/>
    </source>
</evidence>
<sequence>MMQRQLRQHDEGFATLTKGVQYMDVSNGKGPIVIHRKNVRVSYTLRSLSHISGKILDLSRNFSFHFGKGKVIKGWDLGLVGMKVGGVPLSRGAAIGRIRQ</sequence>
<evidence type="ECO:0000256" key="5">
    <source>
        <dbReference type="PROSITE-ProRule" id="PRU00277"/>
    </source>
</evidence>
<evidence type="ECO:0000256" key="2">
    <source>
        <dbReference type="ARBA" id="ARBA00013194"/>
    </source>
</evidence>
<keyword evidence="4 5" id="KW-0413">Isomerase</keyword>
<keyword evidence="3 5" id="KW-0697">Rotamase</keyword>
<comment type="catalytic activity">
    <reaction evidence="1 5">
        <text>[protein]-peptidylproline (omega=180) = [protein]-peptidylproline (omega=0)</text>
        <dbReference type="Rhea" id="RHEA:16237"/>
        <dbReference type="Rhea" id="RHEA-COMP:10747"/>
        <dbReference type="Rhea" id="RHEA-COMP:10748"/>
        <dbReference type="ChEBI" id="CHEBI:83833"/>
        <dbReference type="ChEBI" id="CHEBI:83834"/>
        <dbReference type="EC" id="5.2.1.8"/>
    </reaction>
</comment>
<dbReference type="PANTHER" id="PTHR43811:SF19">
    <property type="entry name" value="39 KDA FK506-BINDING NUCLEAR PROTEIN"/>
    <property type="match status" value="1"/>
</dbReference>
<dbReference type="Proteomes" id="UP001530377">
    <property type="component" value="Unassembled WGS sequence"/>
</dbReference>
<dbReference type="EMBL" id="JALLPB020000726">
    <property type="protein sequence ID" value="KAL3806828.1"/>
    <property type="molecule type" value="Genomic_DNA"/>
</dbReference>
<evidence type="ECO:0000256" key="1">
    <source>
        <dbReference type="ARBA" id="ARBA00000971"/>
    </source>
</evidence>
<dbReference type="InterPro" id="IPR046357">
    <property type="entry name" value="PPIase_dom_sf"/>
</dbReference>
<dbReference type="EC" id="5.2.1.8" evidence="2 5"/>
<evidence type="ECO:0000259" key="6">
    <source>
        <dbReference type="PROSITE" id="PS50059"/>
    </source>
</evidence>